<evidence type="ECO:0000256" key="1">
    <source>
        <dbReference type="SAM" id="MobiDB-lite"/>
    </source>
</evidence>
<feature type="compositionally biased region" description="Low complexity" evidence="1">
    <location>
        <begin position="98"/>
        <end position="130"/>
    </location>
</feature>
<dbReference type="InterPro" id="IPR040405">
    <property type="entry name" value="DDB_G0275255-like"/>
</dbReference>
<dbReference type="AlphaFoldDB" id="A0A151Z853"/>
<evidence type="ECO:0000313" key="2">
    <source>
        <dbReference type="EMBL" id="KYQ90127.1"/>
    </source>
</evidence>
<accession>A0A151Z853</accession>
<dbReference type="PANTHER" id="PTHR34411">
    <property type="entry name" value="DUF6748 DOMAIN-CONTAINING PROTEIN-RELATED"/>
    <property type="match status" value="1"/>
</dbReference>
<dbReference type="EMBL" id="LODT01000037">
    <property type="protein sequence ID" value="KYQ90127.1"/>
    <property type="molecule type" value="Genomic_DNA"/>
</dbReference>
<keyword evidence="3" id="KW-1185">Reference proteome</keyword>
<comment type="caution">
    <text evidence="2">The sequence shown here is derived from an EMBL/GenBank/DDBJ whole genome shotgun (WGS) entry which is preliminary data.</text>
</comment>
<gene>
    <name evidence="2" type="ORF">DLAC_08715</name>
</gene>
<dbReference type="OrthoDB" id="18792at2759"/>
<feature type="compositionally biased region" description="Polar residues" evidence="1">
    <location>
        <begin position="78"/>
        <end position="97"/>
    </location>
</feature>
<dbReference type="Proteomes" id="UP000076078">
    <property type="component" value="Unassembled WGS sequence"/>
</dbReference>
<feature type="compositionally biased region" description="Basic and acidic residues" evidence="1">
    <location>
        <begin position="141"/>
        <end position="167"/>
    </location>
</feature>
<name>A0A151Z853_TIELA</name>
<dbReference type="InParanoid" id="A0A151Z853"/>
<feature type="region of interest" description="Disordered" evidence="1">
    <location>
        <begin position="78"/>
        <end position="168"/>
    </location>
</feature>
<organism evidence="2 3">
    <name type="scientific">Tieghemostelium lacteum</name>
    <name type="common">Slime mold</name>
    <name type="synonym">Dictyostelium lacteum</name>
    <dbReference type="NCBI Taxonomy" id="361077"/>
    <lineage>
        <taxon>Eukaryota</taxon>
        <taxon>Amoebozoa</taxon>
        <taxon>Evosea</taxon>
        <taxon>Eumycetozoa</taxon>
        <taxon>Dictyostelia</taxon>
        <taxon>Dictyosteliales</taxon>
        <taxon>Raperosteliaceae</taxon>
        <taxon>Tieghemostelium</taxon>
    </lineage>
</organism>
<proteinExistence type="predicted"/>
<reference evidence="2 3" key="1">
    <citation type="submission" date="2015-12" db="EMBL/GenBank/DDBJ databases">
        <title>Dictyostelia acquired genes for synthesis and detection of signals that induce cell-type specialization by lateral gene transfer from prokaryotes.</title>
        <authorList>
            <person name="Gloeckner G."/>
            <person name="Schaap P."/>
        </authorList>
    </citation>
    <scope>NUCLEOTIDE SEQUENCE [LARGE SCALE GENOMIC DNA]</scope>
    <source>
        <strain evidence="2 3">TK</strain>
    </source>
</reference>
<evidence type="ECO:0000313" key="3">
    <source>
        <dbReference type="Proteomes" id="UP000076078"/>
    </source>
</evidence>
<protein>
    <submittedName>
        <fullName evidence="2">Uncharacterized protein</fullName>
    </submittedName>
</protein>
<sequence length="453" mass="50891">MDTVSLTVYILYEHHEDDDETTPINRSSNTYSSATTASTNAIHYSFLFFLLSIVVSIKCAEMAGSNYHYNSNNDTHSGTTNHYHYNNKNQTESPVPNVSSTTGGSFVTTATTDSPSILPVTSTTTSTPTTGKDRDDDEDDIGTRDLRDITKSPNRGNDHDNDDKDIFRPTPSYYSIRKSNQNCENPSVTGFSSTGGIRPTVTPKGDCIAYYLKKVNTFDKEIPISGFNVPSQHTDHFSFDKLLEDIVVYGSIRSGRPTRPGINSLSTFDVSYYYKALPYQGDQNKGKWYHLSNNPQVRCQKLPCRDALRAEELNTGKITLIENYQSPYPSAVKNFDNLWYTTLALKESGFEQSLQQGTITGSGQNQILNIDRTLIYLPDDGDQCQKPVNNCRQPQVPYFNRNADRCLVYKGCVKYSTTCAKVQPTCPREYHVSKFMSEDGCQKYYCDANILKD</sequence>